<comment type="caution">
    <text evidence="2">The sequence shown here is derived from an EMBL/GenBank/DDBJ whole genome shotgun (WGS) entry which is preliminary data.</text>
</comment>
<dbReference type="PATRIC" id="fig|1410657.5.peg.566"/>
<evidence type="ECO:0000313" key="3">
    <source>
        <dbReference type="Proteomes" id="UP000051841"/>
    </source>
</evidence>
<gene>
    <name evidence="2" type="ORF">IV49_GL000540</name>
</gene>
<keyword evidence="1" id="KW-0472">Membrane</keyword>
<evidence type="ECO:0000313" key="2">
    <source>
        <dbReference type="EMBL" id="KRN49934.1"/>
    </source>
</evidence>
<feature type="transmembrane region" description="Helical" evidence="1">
    <location>
        <begin position="56"/>
        <end position="73"/>
    </location>
</feature>
<dbReference type="Proteomes" id="UP000051841">
    <property type="component" value="Unassembled WGS sequence"/>
</dbReference>
<keyword evidence="1" id="KW-1133">Transmembrane helix</keyword>
<sequence length="74" mass="8025">MFTLLVMTMFIVFLIIFGSLFSLALKASWGIVKIAFSLLALPLVLIGMVMSGFALLLLPGLLILVLLLIFGLVL</sequence>
<feature type="transmembrane region" description="Helical" evidence="1">
    <location>
        <begin position="6"/>
        <end position="24"/>
    </location>
</feature>
<keyword evidence="3" id="KW-1185">Reference proteome</keyword>
<reference evidence="2 3" key="1">
    <citation type="journal article" date="2015" name="Genome Announc.">
        <title>Expanding the biotechnology potential of lactobacilli through comparative genomics of 213 strains and associated genera.</title>
        <authorList>
            <person name="Sun Z."/>
            <person name="Harris H.M."/>
            <person name="McCann A."/>
            <person name="Guo C."/>
            <person name="Argimon S."/>
            <person name="Zhang W."/>
            <person name="Yang X."/>
            <person name="Jeffery I.B."/>
            <person name="Cooney J.C."/>
            <person name="Kagawa T.F."/>
            <person name="Liu W."/>
            <person name="Song Y."/>
            <person name="Salvetti E."/>
            <person name="Wrobel A."/>
            <person name="Rasinkangas P."/>
            <person name="Parkhill J."/>
            <person name="Rea M.C."/>
            <person name="O'Sullivan O."/>
            <person name="Ritari J."/>
            <person name="Douillard F.P."/>
            <person name="Paul Ross R."/>
            <person name="Yang R."/>
            <person name="Briner A.E."/>
            <person name="Felis G.E."/>
            <person name="de Vos W.M."/>
            <person name="Barrangou R."/>
            <person name="Klaenhammer T.R."/>
            <person name="Caufield P.W."/>
            <person name="Cui Y."/>
            <person name="Zhang H."/>
            <person name="O'Toole P.W."/>
        </authorList>
    </citation>
    <scope>NUCLEOTIDE SEQUENCE [LARGE SCALE GENOMIC DNA]</scope>
    <source>
        <strain evidence="2 3">DSM 20405</strain>
    </source>
</reference>
<feature type="transmembrane region" description="Helical" evidence="1">
    <location>
        <begin position="31"/>
        <end position="50"/>
    </location>
</feature>
<dbReference type="EMBL" id="JQBL01000017">
    <property type="protein sequence ID" value="KRN49934.1"/>
    <property type="molecule type" value="Genomic_DNA"/>
</dbReference>
<proteinExistence type="predicted"/>
<name>A0A0R2HCD5_9FIRM</name>
<protein>
    <submittedName>
        <fullName evidence="2">Uncharacterized protein</fullName>
    </submittedName>
</protein>
<evidence type="ECO:0000256" key="1">
    <source>
        <dbReference type="SAM" id="Phobius"/>
    </source>
</evidence>
<keyword evidence="1" id="KW-0812">Transmembrane</keyword>
<dbReference type="RefSeq" id="WP_031589341.1">
    <property type="nucleotide sequence ID" value="NZ_JNKN01000017.1"/>
</dbReference>
<accession>A0A0R2HCD5</accession>
<dbReference type="AlphaFoldDB" id="A0A0R2HCD5"/>
<organism evidence="2 3">
    <name type="scientific">Kandleria vitulina DSM 20405</name>
    <dbReference type="NCBI Taxonomy" id="1410657"/>
    <lineage>
        <taxon>Bacteria</taxon>
        <taxon>Bacillati</taxon>
        <taxon>Bacillota</taxon>
        <taxon>Erysipelotrichia</taxon>
        <taxon>Erysipelotrichales</taxon>
        <taxon>Coprobacillaceae</taxon>
        <taxon>Kandleria</taxon>
    </lineage>
</organism>